<sequence length="692" mass="81887">MDASKNILLDLSALKNYYNKVFTKEVLQNFQKEMKVEDVIYSYNYYSNLYSEYKTDIHEVGSDYLKSDEEVEKLNSNLLNRSKKVNTEDNDEEDINYFDPMISEEAFEEKIEKTFENLNNFLKSLSSESDINAENERDVINDVLQRLKVEKIKEGDIQMEDEEYYQLFDAQLNKVQLCQMTVIMLAYIIRSIFYLAEGRKVIFSNENINRILLKGVYMQNVYVQIFTLKNLKKYLVEDGENFDKMHIKMIKICIFSNSLCSYNRAHEILSLLISNSKHINEIFDFYFLKKIKKTLEHSNNIQRLRLLDLIADSINMNHEKIYDMFRIDKKNDSVKLEEGSAIPQEGKILPNGLSPFNFPNGDILDCNTFFFESDYEKDCYTLDDISFIDPKFVKEKMNKHNLSINKLCKMVKINVYKYLYKVYIKDDLLLKVNVLEVFSKLVQNEYYCNSVMENIHFLQTILNDLKEPDEEILHMSIMNSIISYTNINTAVFNFLVNAHSNILLKKIVEFLPNSSNVNVERIIVGIKSFGYFFSIKQTSKLLMNIDSDVHMLAINNINSHAHINVLRHSINIWIKILPSESMSFQWFQNLIYRILFKKIIIILREINDPLIHTNIFQLLQIMVNFDIAHLILEEHWLVKSLQRNFETDCYELKMSRYQFFTSLYEINKSIITNNAYAHNLIRNFVENVPKRY</sequence>
<evidence type="ECO:0000313" key="2">
    <source>
        <dbReference type="EMBL" id="SBT44778.1"/>
    </source>
</evidence>
<dbReference type="EMBL" id="FLRE01000174">
    <property type="protein sequence ID" value="SBT44778.1"/>
    <property type="molecule type" value="Genomic_DNA"/>
</dbReference>
<organism evidence="1 4">
    <name type="scientific">Plasmodium ovale wallikeri</name>
    <dbReference type="NCBI Taxonomy" id="864142"/>
    <lineage>
        <taxon>Eukaryota</taxon>
        <taxon>Sar</taxon>
        <taxon>Alveolata</taxon>
        <taxon>Apicomplexa</taxon>
        <taxon>Aconoidasida</taxon>
        <taxon>Haemosporida</taxon>
        <taxon>Plasmodiidae</taxon>
        <taxon>Plasmodium</taxon>
        <taxon>Plasmodium (Plasmodium)</taxon>
    </lineage>
</organism>
<evidence type="ECO:0000313" key="4">
    <source>
        <dbReference type="Proteomes" id="UP000078555"/>
    </source>
</evidence>
<dbReference type="AlphaFoldDB" id="A0A1A8ZK94"/>
<accession>A0A1A8ZK94</accession>
<dbReference type="Proteomes" id="UP000078550">
    <property type="component" value="Unassembled WGS sequence"/>
</dbReference>
<reference evidence="3 4" key="1">
    <citation type="submission" date="2016-05" db="EMBL/GenBank/DDBJ databases">
        <authorList>
            <person name="Naeem Raeece"/>
        </authorList>
    </citation>
    <scope>NUCLEOTIDE SEQUENCE [LARGE SCALE GENOMIC DNA]</scope>
</reference>
<gene>
    <name evidence="1" type="ORF">POVWA1_049550</name>
    <name evidence="2" type="ORF">POVWA2_048590</name>
</gene>
<proteinExistence type="predicted"/>
<evidence type="ECO:0000313" key="1">
    <source>
        <dbReference type="EMBL" id="SBT44311.1"/>
    </source>
</evidence>
<dbReference type="EMBL" id="FLRD01000134">
    <property type="protein sequence ID" value="SBT44311.1"/>
    <property type="molecule type" value="Genomic_DNA"/>
</dbReference>
<dbReference type="Proteomes" id="UP000078555">
    <property type="component" value="Unassembled WGS sequence"/>
</dbReference>
<name>A0A1A8ZK94_PLAOA</name>
<protein>
    <submittedName>
        <fullName evidence="1">Uncharacterized protein</fullName>
    </submittedName>
</protein>
<reference evidence="1" key="2">
    <citation type="submission" date="2016-05" db="EMBL/GenBank/DDBJ databases">
        <authorList>
            <person name="Lavstsen T."/>
            <person name="Jespersen J.S."/>
        </authorList>
    </citation>
    <scope>NUCLEOTIDE SEQUENCE [LARGE SCALE GENOMIC DNA]</scope>
</reference>
<keyword evidence="4" id="KW-1185">Reference proteome</keyword>
<evidence type="ECO:0000313" key="3">
    <source>
        <dbReference type="Proteomes" id="UP000078550"/>
    </source>
</evidence>